<gene>
    <name evidence="2" type="ordered locus">Xaut_0256</name>
    <name evidence="3" type="ordered locus">Xaut_2671</name>
</gene>
<dbReference type="SUPFAM" id="SSF46626">
    <property type="entry name" value="Cytochrome c"/>
    <property type="match status" value="1"/>
</dbReference>
<dbReference type="eggNOG" id="COG2010">
    <property type="taxonomic scope" value="Bacteria"/>
</dbReference>
<feature type="chain" id="PRO_5007909659" evidence="1">
    <location>
        <begin position="31"/>
        <end position="111"/>
    </location>
</feature>
<dbReference type="HOGENOM" id="CLU_155036_0_0_5"/>
<name>A7IBX1_XANP2</name>
<evidence type="ECO:0000313" key="4">
    <source>
        <dbReference type="Proteomes" id="UP000002417"/>
    </source>
</evidence>
<dbReference type="Gene3D" id="1.10.760.10">
    <property type="entry name" value="Cytochrome c-like domain"/>
    <property type="match status" value="1"/>
</dbReference>
<keyword evidence="1" id="KW-0732">Signal</keyword>
<dbReference type="GO" id="GO:0009055">
    <property type="term" value="F:electron transfer activity"/>
    <property type="evidence" value="ECO:0007669"/>
    <property type="project" value="InterPro"/>
</dbReference>
<dbReference type="Proteomes" id="UP000002417">
    <property type="component" value="Chromosome"/>
</dbReference>
<protein>
    <submittedName>
        <fullName evidence="2">Putative sulfite:cytochrome c oxidoreductase subunit B</fullName>
    </submittedName>
</protein>
<evidence type="ECO:0000256" key="1">
    <source>
        <dbReference type="SAM" id="SignalP"/>
    </source>
</evidence>
<keyword evidence="4" id="KW-1185">Reference proteome</keyword>
<sequence length="111" mass="12286">MQHREETMRHKVKIVSVSFLAVALAGAALAAPKTYQLPDETATFRPGSGPGFEAAQNNCAACHSADYINYQPPKKGKAFWEAEVHKMIKVYKAPIEENDAKAIIEYLSNTY</sequence>
<dbReference type="GO" id="GO:0020037">
    <property type="term" value="F:heme binding"/>
    <property type="evidence" value="ECO:0007669"/>
    <property type="project" value="InterPro"/>
</dbReference>
<accession>A7IBX1</accession>
<dbReference type="KEGG" id="xau:Xaut_2671"/>
<dbReference type="KEGG" id="xau:Xaut_0256"/>
<dbReference type="EMBL" id="CP000781">
    <property type="protein sequence ID" value="ABS67912.1"/>
    <property type="molecule type" value="Genomic_DNA"/>
</dbReference>
<evidence type="ECO:0000313" key="3">
    <source>
        <dbReference type="EMBL" id="ABS67912.1"/>
    </source>
</evidence>
<reference evidence="2 4" key="1">
    <citation type="submission" date="2007-07" db="EMBL/GenBank/DDBJ databases">
        <title>Complete sequence of chromosome of Xanthobacter autotrophicus Py2.</title>
        <authorList>
            <consortium name="US DOE Joint Genome Institute"/>
            <person name="Copeland A."/>
            <person name="Lucas S."/>
            <person name="Lapidus A."/>
            <person name="Barry K."/>
            <person name="Glavina del Rio T."/>
            <person name="Hammon N."/>
            <person name="Israni S."/>
            <person name="Dalin E."/>
            <person name="Tice H."/>
            <person name="Pitluck S."/>
            <person name="Sims D."/>
            <person name="Brettin T."/>
            <person name="Bruce D."/>
            <person name="Detter J.C."/>
            <person name="Han C."/>
            <person name="Tapia R."/>
            <person name="Brainard J."/>
            <person name="Schmutz J."/>
            <person name="Larimer F."/>
            <person name="Land M."/>
            <person name="Hauser L."/>
            <person name="Kyrpides N."/>
            <person name="Kim E."/>
            <person name="Ensigns S.A."/>
            <person name="Richardson P."/>
        </authorList>
    </citation>
    <scope>NUCLEOTIDE SEQUENCE [LARGE SCALE GENOMIC DNA]</scope>
    <source>
        <strain evidence="4">ATCC BAA-1158 / Py2</strain>
        <strain evidence="2">Py2</strain>
    </source>
</reference>
<proteinExistence type="predicted"/>
<feature type="signal peptide" evidence="1">
    <location>
        <begin position="1"/>
        <end position="30"/>
    </location>
</feature>
<evidence type="ECO:0000313" key="2">
    <source>
        <dbReference type="EMBL" id="ABS65514.1"/>
    </source>
</evidence>
<organism evidence="2 4">
    <name type="scientific">Xanthobacter autotrophicus (strain ATCC BAA-1158 / Py2)</name>
    <dbReference type="NCBI Taxonomy" id="78245"/>
    <lineage>
        <taxon>Bacteria</taxon>
        <taxon>Pseudomonadati</taxon>
        <taxon>Pseudomonadota</taxon>
        <taxon>Alphaproteobacteria</taxon>
        <taxon>Hyphomicrobiales</taxon>
        <taxon>Xanthobacteraceae</taxon>
        <taxon>Xanthobacter</taxon>
    </lineage>
</organism>
<dbReference type="InterPro" id="IPR036909">
    <property type="entry name" value="Cyt_c-like_dom_sf"/>
</dbReference>
<dbReference type="STRING" id="78245.Xaut_0256"/>
<dbReference type="EMBL" id="CP000781">
    <property type="protein sequence ID" value="ABS65514.1"/>
    <property type="molecule type" value="Genomic_DNA"/>
</dbReference>
<dbReference type="AlphaFoldDB" id="A7IBX1"/>